<dbReference type="PANTHER" id="PTHR30446:SF0">
    <property type="entry name" value="RECOMBINATION PROTEIN RECR"/>
    <property type="match status" value="1"/>
</dbReference>
<dbReference type="GO" id="GO:0006281">
    <property type="term" value="P:DNA repair"/>
    <property type="evidence" value="ECO:0007669"/>
    <property type="project" value="UniProtKB-UniRule"/>
</dbReference>
<keyword evidence="5 7" id="KW-0233">DNA recombination</keyword>
<dbReference type="InterPro" id="IPR006171">
    <property type="entry name" value="TOPRIM_dom"/>
</dbReference>
<dbReference type="Pfam" id="PF21175">
    <property type="entry name" value="RecR_C"/>
    <property type="match status" value="1"/>
</dbReference>
<dbReference type="SUPFAM" id="SSF111304">
    <property type="entry name" value="Recombination protein RecR"/>
    <property type="match status" value="1"/>
</dbReference>
<dbReference type="GO" id="GO:0008270">
    <property type="term" value="F:zinc ion binding"/>
    <property type="evidence" value="ECO:0007669"/>
    <property type="project" value="UniProtKB-KW"/>
</dbReference>
<sequence>MNAIEKLTEIFGKFPGIGSRQAKRFVYFLLTKDRLFLENLSKNLLSLKKNIKVCGFCHRFYQSEISRSNLCRICSDKNREVETLMVVEKDADLENVERTGVYNGRYFVLGGVVPILEKNPEKLVRVNELLSLIESEMKNNGLNEVILATGVNPEGDNTRSFLMTLLKKSKEKKLKLSTLGRGLSTGTELEYSDAETLKSALENRH</sequence>
<dbReference type="EMBL" id="PCTS01000001">
    <property type="protein sequence ID" value="PIP86811.1"/>
    <property type="molecule type" value="Genomic_DNA"/>
</dbReference>
<comment type="similarity">
    <text evidence="7">Belongs to the RecR family.</text>
</comment>
<dbReference type="Gene3D" id="1.10.8.420">
    <property type="entry name" value="RecR Domain 1"/>
    <property type="match status" value="1"/>
</dbReference>
<keyword evidence="1 7" id="KW-0479">Metal-binding</keyword>
<dbReference type="Gene3D" id="3.40.1360.10">
    <property type="match status" value="1"/>
</dbReference>
<dbReference type="Proteomes" id="UP000231276">
    <property type="component" value="Unassembled WGS sequence"/>
</dbReference>
<evidence type="ECO:0000313" key="9">
    <source>
        <dbReference type="EMBL" id="PIP86811.1"/>
    </source>
</evidence>
<organism evidence="9 10">
    <name type="scientific">Candidatus Campbellbacteria bacterium CG22_combo_CG10-13_8_21_14_all_43_18</name>
    <dbReference type="NCBI Taxonomy" id="1974530"/>
    <lineage>
        <taxon>Bacteria</taxon>
        <taxon>Candidatus Campbelliibacteriota</taxon>
    </lineage>
</organism>
<evidence type="ECO:0000256" key="3">
    <source>
        <dbReference type="ARBA" id="ARBA00022771"/>
    </source>
</evidence>
<dbReference type="SMART" id="SM00493">
    <property type="entry name" value="TOPRIM"/>
    <property type="match status" value="1"/>
</dbReference>
<evidence type="ECO:0000259" key="8">
    <source>
        <dbReference type="PROSITE" id="PS50880"/>
    </source>
</evidence>
<dbReference type="Pfam" id="PF21176">
    <property type="entry name" value="RecR_HhH"/>
    <property type="match status" value="1"/>
</dbReference>
<comment type="caution">
    <text evidence="7">Lacks conserved residue(s) required for the propagation of feature annotation.</text>
</comment>
<name>A0A2H0DXT4_9BACT</name>
<evidence type="ECO:0000313" key="10">
    <source>
        <dbReference type="Proteomes" id="UP000231276"/>
    </source>
</evidence>
<evidence type="ECO:0000256" key="4">
    <source>
        <dbReference type="ARBA" id="ARBA00022833"/>
    </source>
</evidence>
<comment type="caution">
    <text evidence="9">The sequence shown here is derived from an EMBL/GenBank/DDBJ whole genome shotgun (WGS) entry which is preliminary data.</text>
</comment>
<evidence type="ECO:0000256" key="2">
    <source>
        <dbReference type="ARBA" id="ARBA00022763"/>
    </source>
</evidence>
<dbReference type="Pfam" id="PF13662">
    <property type="entry name" value="Toprim_4"/>
    <property type="match status" value="1"/>
</dbReference>
<protein>
    <recommendedName>
        <fullName evidence="7">Recombination protein RecR</fullName>
    </recommendedName>
</protein>
<evidence type="ECO:0000256" key="5">
    <source>
        <dbReference type="ARBA" id="ARBA00023172"/>
    </source>
</evidence>
<accession>A0A2H0DXT4</accession>
<gene>
    <name evidence="7" type="primary">recR</name>
    <name evidence="9" type="ORF">COW82_00010</name>
</gene>
<reference evidence="9 10" key="1">
    <citation type="submission" date="2017-09" db="EMBL/GenBank/DDBJ databases">
        <title>Depth-based differentiation of microbial function through sediment-hosted aquifers and enrichment of novel symbionts in the deep terrestrial subsurface.</title>
        <authorList>
            <person name="Probst A.J."/>
            <person name="Ladd B."/>
            <person name="Jarett J.K."/>
            <person name="Geller-Mcgrath D.E."/>
            <person name="Sieber C.M."/>
            <person name="Emerson J.B."/>
            <person name="Anantharaman K."/>
            <person name="Thomas B.C."/>
            <person name="Malmstrom R."/>
            <person name="Stieglmeier M."/>
            <person name="Klingl A."/>
            <person name="Woyke T."/>
            <person name="Ryan C.M."/>
            <person name="Banfield J.F."/>
        </authorList>
    </citation>
    <scope>NUCLEOTIDE SEQUENCE [LARGE SCALE GENOMIC DNA]</scope>
    <source>
        <strain evidence="9">CG22_combo_CG10-13_8_21_14_all_43_18</strain>
    </source>
</reference>
<dbReference type="AlphaFoldDB" id="A0A2H0DXT4"/>
<keyword evidence="3 7" id="KW-0863">Zinc-finger</keyword>
<dbReference type="PROSITE" id="PS50880">
    <property type="entry name" value="TOPRIM"/>
    <property type="match status" value="1"/>
</dbReference>
<comment type="function">
    <text evidence="7">May play a role in DNA repair. It seems to be involved in an RecBC-independent recombinational process of DNA repair. It may act with RecF and RecO.</text>
</comment>
<keyword evidence="2 7" id="KW-0227">DNA damage</keyword>
<dbReference type="HAMAP" id="MF_00017">
    <property type="entry name" value="RecR"/>
    <property type="match status" value="1"/>
</dbReference>
<dbReference type="PANTHER" id="PTHR30446">
    <property type="entry name" value="RECOMBINATION PROTEIN RECR"/>
    <property type="match status" value="1"/>
</dbReference>
<dbReference type="GO" id="GO:0003677">
    <property type="term" value="F:DNA binding"/>
    <property type="evidence" value="ECO:0007669"/>
    <property type="project" value="UniProtKB-UniRule"/>
</dbReference>
<keyword evidence="6 7" id="KW-0234">DNA repair</keyword>
<keyword evidence="4 7" id="KW-0862">Zinc</keyword>
<evidence type="ECO:0000256" key="7">
    <source>
        <dbReference type="HAMAP-Rule" id="MF_00017"/>
    </source>
</evidence>
<dbReference type="InterPro" id="IPR023627">
    <property type="entry name" value="Rcmb_RecR"/>
</dbReference>
<feature type="domain" description="Toprim" evidence="8">
    <location>
        <begin position="82"/>
        <end position="184"/>
    </location>
</feature>
<proteinExistence type="inferred from homology"/>
<evidence type="ECO:0000256" key="6">
    <source>
        <dbReference type="ARBA" id="ARBA00023204"/>
    </source>
</evidence>
<evidence type="ECO:0000256" key="1">
    <source>
        <dbReference type="ARBA" id="ARBA00022723"/>
    </source>
</evidence>
<dbReference type="InterPro" id="IPR000093">
    <property type="entry name" value="DNA_Rcmb_RecR"/>
</dbReference>
<dbReference type="GO" id="GO:0006310">
    <property type="term" value="P:DNA recombination"/>
    <property type="evidence" value="ECO:0007669"/>
    <property type="project" value="UniProtKB-UniRule"/>
</dbReference>